<dbReference type="Proteomes" id="UP000321306">
    <property type="component" value="Unassembled WGS sequence"/>
</dbReference>
<evidence type="ECO:0000256" key="3">
    <source>
        <dbReference type="PROSITE-ProRule" id="PRU00514"/>
    </source>
</evidence>
<dbReference type="PIRSF" id="PIRSF005965">
    <property type="entry name" value="Chor_mut_AroH"/>
    <property type="match status" value="1"/>
</dbReference>
<dbReference type="OrthoDB" id="9802232at2"/>
<comment type="catalytic activity">
    <reaction evidence="3">
        <text>chorismate = prephenate</text>
        <dbReference type="Rhea" id="RHEA:13897"/>
        <dbReference type="ChEBI" id="CHEBI:29748"/>
        <dbReference type="ChEBI" id="CHEBI:29934"/>
        <dbReference type="EC" id="5.4.99.5"/>
    </reaction>
</comment>
<dbReference type="NCBIfam" id="TIGR01796">
    <property type="entry name" value="CM_mono_aroH"/>
    <property type="match status" value="1"/>
</dbReference>
<evidence type="ECO:0000256" key="1">
    <source>
        <dbReference type="NCBIfam" id="TIGR01796"/>
    </source>
</evidence>
<dbReference type="PANTHER" id="PTHR21164">
    <property type="entry name" value="CHORISMATE MUTASE"/>
    <property type="match status" value="1"/>
</dbReference>
<dbReference type="GO" id="GO:0004106">
    <property type="term" value="F:chorismate mutase activity"/>
    <property type="evidence" value="ECO:0007669"/>
    <property type="project" value="UniProtKB-UniRule"/>
</dbReference>
<evidence type="ECO:0000313" key="4">
    <source>
        <dbReference type="EMBL" id="GEM45083.1"/>
    </source>
</evidence>
<dbReference type="Pfam" id="PF07736">
    <property type="entry name" value="CM_1"/>
    <property type="match status" value="1"/>
</dbReference>
<proteinExistence type="predicted"/>
<name>A0A511MWY1_DEIC1</name>
<feature type="binding site" evidence="2">
    <location>
        <position position="6"/>
    </location>
    <ligand>
        <name>prephenate</name>
        <dbReference type="ChEBI" id="CHEBI:29934"/>
    </ligand>
</feature>
<dbReference type="GO" id="GO:0009073">
    <property type="term" value="P:aromatic amino acid family biosynthetic process"/>
    <property type="evidence" value="ECO:0007669"/>
    <property type="project" value="UniProtKB-UniRule"/>
</dbReference>
<dbReference type="PROSITE" id="PS51167">
    <property type="entry name" value="CHORISMATE_MUT_1"/>
    <property type="match status" value="1"/>
</dbReference>
<evidence type="ECO:0000256" key="2">
    <source>
        <dbReference type="PIRSR" id="PIRSR005965-1"/>
    </source>
</evidence>
<dbReference type="Gene3D" id="3.30.1330.40">
    <property type="entry name" value="RutC-like"/>
    <property type="match status" value="1"/>
</dbReference>
<dbReference type="AlphaFoldDB" id="A0A511MWY1"/>
<keyword evidence="2 3" id="KW-0057">Aromatic amino acid biosynthesis</keyword>
<dbReference type="InterPro" id="IPR008243">
    <property type="entry name" value="Chorismate_mutase_AroH"/>
</dbReference>
<keyword evidence="5" id="KW-1185">Reference proteome</keyword>
<feature type="binding site" evidence="2">
    <location>
        <position position="88"/>
    </location>
    <ligand>
        <name>prephenate</name>
        <dbReference type="ChEBI" id="CHEBI:29934"/>
    </ligand>
</feature>
<gene>
    <name evidence="4" type="ORF">DC3_07180</name>
</gene>
<dbReference type="RefSeq" id="WP_146882382.1">
    <property type="nucleotide sequence ID" value="NZ_BJXB01000002.1"/>
</dbReference>
<protein>
    <recommendedName>
        <fullName evidence="1 3">chorismate mutase</fullName>
        <ecNumber evidence="1 3">5.4.99.5</ecNumber>
    </recommendedName>
</protein>
<accession>A0A511MWY1</accession>
<reference evidence="4 5" key="1">
    <citation type="submission" date="2019-07" db="EMBL/GenBank/DDBJ databases">
        <title>Whole genome shotgun sequence of Deinococcus cellulosilyticus NBRC 106333.</title>
        <authorList>
            <person name="Hosoyama A."/>
            <person name="Uohara A."/>
            <person name="Ohji S."/>
            <person name="Ichikawa N."/>
        </authorList>
    </citation>
    <scope>NUCLEOTIDE SEQUENCE [LARGE SCALE GENOMIC DNA]</scope>
    <source>
        <strain evidence="4 5">NBRC 106333</strain>
    </source>
</reference>
<dbReference type="PANTHER" id="PTHR21164:SF0">
    <property type="entry name" value="CHORISMATE MUTASE AROH"/>
    <property type="match status" value="1"/>
</dbReference>
<dbReference type="EMBL" id="BJXB01000002">
    <property type="protein sequence ID" value="GEM45083.1"/>
    <property type="molecule type" value="Genomic_DNA"/>
</dbReference>
<sequence length="121" mass="13342">MMRGIRGATTVTENTSEAIHEATTELLQKMLDSNDVEFENICSIIFTVTPDINAAFPAEAARAIGMTTVPLLNALEIPVPGRLQKAIRVMMHVETQKKQAEVKHIYLREAVVLRPDIASAQ</sequence>
<dbReference type="SUPFAM" id="SSF55298">
    <property type="entry name" value="YjgF-like"/>
    <property type="match status" value="1"/>
</dbReference>
<comment type="caution">
    <text evidence="4">The sequence shown here is derived from an EMBL/GenBank/DDBJ whole genome shotgun (WGS) entry which is preliminary data.</text>
</comment>
<evidence type="ECO:0000313" key="5">
    <source>
        <dbReference type="Proteomes" id="UP000321306"/>
    </source>
</evidence>
<dbReference type="InterPro" id="IPR035959">
    <property type="entry name" value="RutC-like_sf"/>
</dbReference>
<dbReference type="GO" id="GO:0008652">
    <property type="term" value="P:amino acid biosynthetic process"/>
    <property type="evidence" value="ECO:0007669"/>
    <property type="project" value="UniProtKB-UniRule"/>
</dbReference>
<dbReference type="EC" id="5.4.99.5" evidence="1 3"/>
<feature type="binding site" evidence="2">
    <location>
        <position position="106"/>
    </location>
    <ligand>
        <name>prephenate</name>
        <dbReference type="ChEBI" id="CHEBI:29934"/>
    </ligand>
</feature>
<keyword evidence="2 3" id="KW-0028">Amino-acid biosynthesis</keyword>
<dbReference type="GO" id="GO:0046417">
    <property type="term" value="P:chorismate metabolic process"/>
    <property type="evidence" value="ECO:0007669"/>
    <property type="project" value="TreeGrafter"/>
</dbReference>
<keyword evidence="3" id="KW-0413">Isomerase</keyword>
<organism evidence="4 5">
    <name type="scientific">Deinococcus cellulosilyticus (strain DSM 18568 / NBRC 106333 / KACC 11606 / 5516J-15)</name>
    <dbReference type="NCBI Taxonomy" id="1223518"/>
    <lineage>
        <taxon>Bacteria</taxon>
        <taxon>Thermotogati</taxon>
        <taxon>Deinococcota</taxon>
        <taxon>Deinococci</taxon>
        <taxon>Deinococcales</taxon>
        <taxon>Deinococcaceae</taxon>
        <taxon>Deinococcus</taxon>
    </lineage>
</organism>
<dbReference type="CDD" id="cd02185">
    <property type="entry name" value="AroH"/>
    <property type="match status" value="1"/>
</dbReference>